<evidence type="ECO:0000313" key="1">
    <source>
        <dbReference type="EMBL" id="TEB21408.1"/>
    </source>
</evidence>
<evidence type="ECO:0000313" key="3">
    <source>
        <dbReference type="Proteomes" id="UP000298030"/>
    </source>
</evidence>
<name>A0A4Y7SIB5_COPMI</name>
<protein>
    <submittedName>
        <fullName evidence="1">Uncharacterized protein</fullName>
    </submittedName>
</protein>
<keyword evidence="3" id="KW-1185">Reference proteome</keyword>
<dbReference type="EMBL" id="QPFP01000112">
    <property type="protein sequence ID" value="TEB21408.1"/>
    <property type="molecule type" value="Genomic_DNA"/>
</dbReference>
<evidence type="ECO:0000313" key="2">
    <source>
        <dbReference type="EMBL" id="TEB25899.1"/>
    </source>
</evidence>
<proteinExistence type="predicted"/>
<reference evidence="1 3" key="1">
    <citation type="journal article" date="2019" name="Nat. Ecol. Evol.">
        <title>Megaphylogeny resolves global patterns of mushroom evolution.</title>
        <authorList>
            <person name="Varga T."/>
            <person name="Krizsan K."/>
            <person name="Foldi C."/>
            <person name="Dima B."/>
            <person name="Sanchez-Garcia M."/>
            <person name="Sanchez-Ramirez S."/>
            <person name="Szollosi G.J."/>
            <person name="Szarkandi J.G."/>
            <person name="Papp V."/>
            <person name="Albert L."/>
            <person name="Andreopoulos W."/>
            <person name="Angelini C."/>
            <person name="Antonin V."/>
            <person name="Barry K.W."/>
            <person name="Bougher N.L."/>
            <person name="Buchanan P."/>
            <person name="Buyck B."/>
            <person name="Bense V."/>
            <person name="Catcheside P."/>
            <person name="Chovatia M."/>
            <person name="Cooper J."/>
            <person name="Damon W."/>
            <person name="Desjardin D."/>
            <person name="Finy P."/>
            <person name="Geml J."/>
            <person name="Haridas S."/>
            <person name="Hughes K."/>
            <person name="Justo A."/>
            <person name="Karasinski D."/>
            <person name="Kautmanova I."/>
            <person name="Kiss B."/>
            <person name="Kocsube S."/>
            <person name="Kotiranta H."/>
            <person name="LaButti K.M."/>
            <person name="Lechner B.E."/>
            <person name="Liimatainen K."/>
            <person name="Lipzen A."/>
            <person name="Lukacs Z."/>
            <person name="Mihaltcheva S."/>
            <person name="Morgado L.N."/>
            <person name="Niskanen T."/>
            <person name="Noordeloos M.E."/>
            <person name="Ohm R.A."/>
            <person name="Ortiz-Santana B."/>
            <person name="Ovrebo C."/>
            <person name="Racz N."/>
            <person name="Riley R."/>
            <person name="Savchenko A."/>
            <person name="Shiryaev A."/>
            <person name="Soop K."/>
            <person name="Spirin V."/>
            <person name="Szebenyi C."/>
            <person name="Tomsovsky M."/>
            <person name="Tulloss R.E."/>
            <person name="Uehling J."/>
            <person name="Grigoriev I.V."/>
            <person name="Vagvolgyi C."/>
            <person name="Papp T."/>
            <person name="Martin F.M."/>
            <person name="Miettinen O."/>
            <person name="Hibbett D.S."/>
            <person name="Nagy L.G."/>
        </authorList>
    </citation>
    <scope>NUCLEOTIDE SEQUENCE [LARGE SCALE GENOMIC DNA]</scope>
    <source>
        <strain evidence="1 3">FP101781</strain>
    </source>
</reference>
<dbReference type="EMBL" id="QPFP01000052">
    <property type="protein sequence ID" value="TEB25899.1"/>
    <property type="molecule type" value="Genomic_DNA"/>
</dbReference>
<sequence>MDLTYWTYACLWDSLGLLTPSPDSLNGRCSHNLSKKFVWTLNQPIDLANLA</sequence>
<accession>A0A4Y7SIB5</accession>
<organism evidence="1 3">
    <name type="scientific">Coprinellus micaceus</name>
    <name type="common">Glistening ink-cap mushroom</name>
    <name type="synonym">Coprinus micaceus</name>
    <dbReference type="NCBI Taxonomy" id="71717"/>
    <lineage>
        <taxon>Eukaryota</taxon>
        <taxon>Fungi</taxon>
        <taxon>Dikarya</taxon>
        <taxon>Basidiomycota</taxon>
        <taxon>Agaricomycotina</taxon>
        <taxon>Agaricomycetes</taxon>
        <taxon>Agaricomycetidae</taxon>
        <taxon>Agaricales</taxon>
        <taxon>Agaricineae</taxon>
        <taxon>Psathyrellaceae</taxon>
        <taxon>Coprinellus</taxon>
    </lineage>
</organism>
<comment type="caution">
    <text evidence="1">The sequence shown here is derived from an EMBL/GenBank/DDBJ whole genome shotgun (WGS) entry which is preliminary data.</text>
</comment>
<dbReference type="Proteomes" id="UP000298030">
    <property type="component" value="Unassembled WGS sequence"/>
</dbReference>
<dbReference type="AlphaFoldDB" id="A0A4Y7SIB5"/>
<gene>
    <name evidence="2" type="ORF">FA13DRAFT_1119924</name>
    <name evidence="1" type="ORF">FA13DRAFT_133505</name>
</gene>